<proteinExistence type="predicted"/>
<dbReference type="EMBL" id="VSSQ01080448">
    <property type="protein sequence ID" value="MPN29651.1"/>
    <property type="molecule type" value="Genomic_DNA"/>
</dbReference>
<organism evidence="2">
    <name type="scientific">bioreactor metagenome</name>
    <dbReference type="NCBI Taxonomy" id="1076179"/>
    <lineage>
        <taxon>unclassified sequences</taxon>
        <taxon>metagenomes</taxon>
        <taxon>ecological metagenomes</taxon>
    </lineage>
</organism>
<evidence type="ECO:0000259" key="1">
    <source>
        <dbReference type="SMART" id="SM01092"/>
    </source>
</evidence>
<dbReference type="AlphaFoldDB" id="A0A645GS20"/>
<dbReference type="InterPro" id="IPR005107">
    <property type="entry name" value="CO_DH_flav_C"/>
</dbReference>
<accession>A0A645GS20</accession>
<dbReference type="Gene3D" id="3.30.390.50">
    <property type="entry name" value="CO dehydrogenase flavoprotein, C-terminal domain"/>
    <property type="match status" value="1"/>
</dbReference>
<dbReference type="Pfam" id="PF03450">
    <property type="entry name" value="CO_deh_flav_C"/>
    <property type="match status" value="1"/>
</dbReference>
<dbReference type="SUPFAM" id="SSF55447">
    <property type="entry name" value="CO dehydrogenase flavoprotein C-terminal domain-like"/>
    <property type="match status" value="1"/>
</dbReference>
<sequence>MRSAFVKLGSRKAVSISKISCCIALEQTPDSTVTAARVWLGSLGPLPVRGELIEDLLRGRIPAHLTRDEILSAAAAQVQTLIPTRGSLPYKQEAMKGVLADLMEELSHE</sequence>
<protein>
    <recommendedName>
        <fullName evidence="1">CO dehydrogenase flavoprotein C-terminal domain-containing protein</fullName>
    </recommendedName>
</protein>
<comment type="caution">
    <text evidence="2">The sequence shown here is derived from an EMBL/GenBank/DDBJ whole genome shotgun (WGS) entry which is preliminary data.</text>
</comment>
<gene>
    <name evidence="2" type="ORF">SDC9_177104</name>
</gene>
<dbReference type="SMART" id="SM01092">
    <property type="entry name" value="CO_deh_flav_C"/>
    <property type="match status" value="1"/>
</dbReference>
<evidence type="ECO:0000313" key="2">
    <source>
        <dbReference type="EMBL" id="MPN29651.1"/>
    </source>
</evidence>
<feature type="domain" description="CO dehydrogenase flavoprotein C-terminal" evidence="1">
    <location>
        <begin position="3"/>
        <end position="106"/>
    </location>
</feature>
<name>A0A645GS20_9ZZZZ</name>
<reference evidence="2" key="1">
    <citation type="submission" date="2019-08" db="EMBL/GenBank/DDBJ databases">
        <authorList>
            <person name="Kucharzyk K."/>
            <person name="Murdoch R.W."/>
            <person name="Higgins S."/>
            <person name="Loffler F."/>
        </authorList>
    </citation>
    <scope>NUCLEOTIDE SEQUENCE</scope>
</reference>
<dbReference type="InterPro" id="IPR036683">
    <property type="entry name" value="CO_DH_flav_C_dom_sf"/>
</dbReference>